<reference evidence="2 3" key="1">
    <citation type="submission" date="2019-07" db="EMBL/GenBank/DDBJ databases">
        <title>Genomes of Cafeteria roenbergensis.</title>
        <authorList>
            <person name="Fischer M.G."/>
            <person name="Hackl T."/>
            <person name="Roman M."/>
        </authorList>
    </citation>
    <scope>NUCLEOTIDE SEQUENCE [LARGE SCALE GENOMIC DNA]</scope>
    <source>
        <strain evidence="2 3">BVI</strain>
    </source>
</reference>
<dbReference type="EMBL" id="VLTN01000023">
    <property type="protein sequence ID" value="KAA0152059.1"/>
    <property type="molecule type" value="Genomic_DNA"/>
</dbReference>
<proteinExistence type="predicted"/>
<feature type="compositionally biased region" description="Low complexity" evidence="1">
    <location>
        <begin position="226"/>
        <end position="241"/>
    </location>
</feature>
<evidence type="ECO:0000256" key="1">
    <source>
        <dbReference type="SAM" id="MobiDB-lite"/>
    </source>
</evidence>
<feature type="compositionally biased region" description="Basic and acidic residues" evidence="1">
    <location>
        <begin position="242"/>
        <end position="253"/>
    </location>
</feature>
<dbReference type="AlphaFoldDB" id="A0A5A8CHE3"/>
<feature type="compositionally biased region" description="Low complexity" evidence="1">
    <location>
        <begin position="275"/>
        <end position="289"/>
    </location>
</feature>
<organism evidence="2 3">
    <name type="scientific">Cafeteria roenbergensis</name>
    <name type="common">Marine flagellate</name>
    <dbReference type="NCBI Taxonomy" id="33653"/>
    <lineage>
        <taxon>Eukaryota</taxon>
        <taxon>Sar</taxon>
        <taxon>Stramenopiles</taxon>
        <taxon>Bigyra</taxon>
        <taxon>Opalozoa</taxon>
        <taxon>Bicosoecida</taxon>
        <taxon>Cafeteriaceae</taxon>
        <taxon>Cafeteria</taxon>
    </lineage>
</organism>
<dbReference type="Proteomes" id="UP000323011">
    <property type="component" value="Unassembled WGS sequence"/>
</dbReference>
<evidence type="ECO:0000313" key="2">
    <source>
        <dbReference type="EMBL" id="KAA0152059.1"/>
    </source>
</evidence>
<feature type="region of interest" description="Disordered" evidence="1">
    <location>
        <begin position="208"/>
        <end position="308"/>
    </location>
</feature>
<gene>
    <name evidence="2" type="ORF">FNF29_04173</name>
</gene>
<evidence type="ECO:0000313" key="3">
    <source>
        <dbReference type="Proteomes" id="UP000323011"/>
    </source>
</evidence>
<feature type="compositionally biased region" description="Pro residues" evidence="1">
    <location>
        <begin position="265"/>
        <end position="274"/>
    </location>
</feature>
<feature type="compositionally biased region" description="Low complexity" evidence="1">
    <location>
        <begin position="255"/>
        <end position="264"/>
    </location>
</feature>
<protein>
    <submittedName>
        <fullName evidence="2">Uncharacterized protein</fullName>
    </submittedName>
</protein>
<sequence>MAESEDRLNVLMAAMTADICAGHVRQEVLVESERLFGAKPQFAGKCIDELTALAAAVGAGRVPGASARRQTGLASGTDTDPLRKALTLNDKLLTALFAYLSVALHALGMDAPERDPAAKAAIASVDAPPPTGAGAAAGPTLQELVAAASKRLVPLQRTALARLGTRRSQLQHQLTAVLPVLMTHDRGFAESVVLQHLAGAAAAGKHESLGSRAGGSAEQGHRKQAEAGTDGGPAAAAAANDGLERGARAKPSDEPAGSAAGSRPPDAPGGPAPAGPSSDAPPSGTPSPSQDDAPSGATASPTSRQLAEALTHEGTHTSTFLAVLRRLLASNPAALTPVLGGCLRREHTRRPALQLLLRLVCIQDTAVSVAVASTLVGAVCSAGVEEAKAAGLRANAIRTLITSTRGRARGKTA</sequence>
<name>A0A5A8CHE3_CAFRO</name>
<comment type="caution">
    <text evidence="2">The sequence shown here is derived from an EMBL/GenBank/DDBJ whole genome shotgun (WGS) entry which is preliminary data.</text>
</comment>
<keyword evidence="3" id="KW-1185">Reference proteome</keyword>
<accession>A0A5A8CHE3</accession>